<feature type="transmembrane region" description="Helical" evidence="5">
    <location>
        <begin position="81"/>
        <end position="107"/>
    </location>
</feature>
<name>A0ABN9LW39_9NEOB</name>
<feature type="domain" description="Fatty acid hydroxylase" evidence="6">
    <location>
        <begin position="127"/>
        <end position="261"/>
    </location>
</feature>
<evidence type="ECO:0000313" key="8">
    <source>
        <dbReference type="Proteomes" id="UP001176940"/>
    </source>
</evidence>
<reference evidence="7" key="1">
    <citation type="submission" date="2023-07" db="EMBL/GenBank/DDBJ databases">
        <authorList>
            <person name="Stuckert A."/>
        </authorList>
    </citation>
    <scope>NUCLEOTIDE SEQUENCE</scope>
</reference>
<keyword evidence="8" id="KW-1185">Reference proteome</keyword>
<gene>
    <name evidence="7" type="ORF">RIMI_LOCUS13844505</name>
</gene>
<evidence type="ECO:0000256" key="2">
    <source>
        <dbReference type="ARBA" id="ARBA00022692"/>
    </source>
</evidence>
<keyword evidence="3 5" id="KW-1133">Transmembrane helix</keyword>
<keyword evidence="2 5" id="KW-0812">Transmembrane</keyword>
<comment type="caution">
    <text evidence="7">The sequence shown here is derived from an EMBL/GenBank/DDBJ whole genome shotgun (WGS) entry which is preliminary data.</text>
</comment>
<evidence type="ECO:0000256" key="1">
    <source>
        <dbReference type="ARBA" id="ARBA00004370"/>
    </source>
</evidence>
<keyword evidence="4 5" id="KW-0472">Membrane</keyword>
<dbReference type="EMBL" id="CAUEEQ010034824">
    <property type="protein sequence ID" value="CAJ0952359.1"/>
    <property type="molecule type" value="Genomic_DNA"/>
</dbReference>
<sequence>MNGSVQVTLAWKDGSVLLQPIWDFVTSKEELVRSPFYPVIFSFTVYLFFCLPYLALDALCYQIPALKKYQVQPKSRPTLAMVLHCLAHTVYSHLVFIFPLTVAYWYWRPVNLPPVAPQLPRFLLDIIACLLLFDFQYFAWHLLHHKVPWLYKTFHKMHHKYTATFVLATQYSSAWEMLSLGFFANVSPILLGCHPMTEMAIFIIHIYLSVEDHCGYDLPWSTHRLIPFGICGGPNHHDLHHEKFVSNYAPYFTHWDKLFNTLAQKTAKKP</sequence>
<feature type="transmembrane region" description="Helical" evidence="5">
    <location>
        <begin position="36"/>
        <end position="60"/>
    </location>
</feature>
<organism evidence="7 8">
    <name type="scientific">Ranitomeya imitator</name>
    <name type="common">mimic poison frog</name>
    <dbReference type="NCBI Taxonomy" id="111125"/>
    <lineage>
        <taxon>Eukaryota</taxon>
        <taxon>Metazoa</taxon>
        <taxon>Chordata</taxon>
        <taxon>Craniata</taxon>
        <taxon>Vertebrata</taxon>
        <taxon>Euteleostomi</taxon>
        <taxon>Amphibia</taxon>
        <taxon>Batrachia</taxon>
        <taxon>Anura</taxon>
        <taxon>Neobatrachia</taxon>
        <taxon>Hyloidea</taxon>
        <taxon>Dendrobatidae</taxon>
        <taxon>Dendrobatinae</taxon>
        <taxon>Ranitomeya</taxon>
    </lineage>
</organism>
<dbReference type="InterPro" id="IPR006694">
    <property type="entry name" value="Fatty_acid_hydroxylase"/>
</dbReference>
<comment type="subcellular location">
    <subcellularLocation>
        <location evidence="1">Membrane</location>
    </subcellularLocation>
</comment>
<dbReference type="PANTHER" id="PTHR11863">
    <property type="entry name" value="STEROL DESATURASE"/>
    <property type="match status" value="1"/>
</dbReference>
<evidence type="ECO:0000256" key="5">
    <source>
        <dbReference type="SAM" id="Phobius"/>
    </source>
</evidence>
<evidence type="ECO:0000259" key="6">
    <source>
        <dbReference type="Pfam" id="PF04116"/>
    </source>
</evidence>
<evidence type="ECO:0000313" key="7">
    <source>
        <dbReference type="EMBL" id="CAJ0952359.1"/>
    </source>
</evidence>
<feature type="transmembrane region" description="Helical" evidence="5">
    <location>
        <begin position="119"/>
        <end position="140"/>
    </location>
</feature>
<protein>
    <recommendedName>
        <fullName evidence="6">Fatty acid hydroxylase domain-containing protein</fullName>
    </recommendedName>
</protein>
<dbReference type="Proteomes" id="UP001176940">
    <property type="component" value="Unassembled WGS sequence"/>
</dbReference>
<evidence type="ECO:0000256" key="3">
    <source>
        <dbReference type="ARBA" id="ARBA00022989"/>
    </source>
</evidence>
<evidence type="ECO:0000256" key="4">
    <source>
        <dbReference type="ARBA" id="ARBA00023136"/>
    </source>
</evidence>
<proteinExistence type="predicted"/>
<dbReference type="Pfam" id="PF04116">
    <property type="entry name" value="FA_hydroxylase"/>
    <property type="match status" value="1"/>
</dbReference>
<accession>A0ABN9LW39</accession>
<dbReference type="InterPro" id="IPR050307">
    <property type="entry name" value="Sterol_Desaturase_Related"/>
</dbReference>